<reference evidence="1 2" key="1">
    <citation type="submission" date="2013-08" db="EMBL/GenBank/DDBJ databases">
        <authorList>
            <person name="Weinstock G."/>
            <person name="Sodergren E."/>
            <person name="Wylie T."/>
            <person name="Fulton L."/>
            <person name="Fulton R."/>
            <person name="Fronick C."/>
            <person name="O'Laughlin M."/>
            <person name="Godfrey J."/>
            <person name="Miner T."/>
            <person name="Herter B."/>
            <person name="Appelbaum E."/>
            <person name="Cordes M."/>
            <person name="Lek S."/>
            <person name="Wollam A."/>
            <person name="Pepin K.H."/>
            <person name="Palsikar V.B."/>
            <person name="Mitreva M."/>
            <person name="Wilson R.K."/>
        </authorList>
    </citation>
    <scope>NUCLEOTIDE SEQUENCE [LARGE SCALE GENOMIC DNA]</scope>
    <source>
        <strain evidence="1 2">ATCC 12856</strain>
    </source>
</reference>
<dbReference type="EMBL" id="AWSJ01000275">
    <property type="protein sequence ID" value="ERI07440.1"/>
    <property type="molecule type" value="Genomic_DNA"/>
</dbReference>
<evidence type="ECO:0000313" key="2">
    <source>
        <dbReference type="Proteomes" id="UP000016511"/>
    </source>
</evidence>
<dbReference type="InterPro" id="IPR036916">
    <property type="entry name" value="Sda_sf"/>
</dbReference>
<dbReference type="HOGENOM" id="CLU_205017_0_0_9"/>
<keyword evidence="2" id="KW-1185">Reference proteome</keyword>
<dbReference type="Gene3D" id="1.10.287.1100">
    <property type="entry name" value="Sporulation inhibitor A"/>
    <property type="match status" value="1"/>
</dbReference>
<dbReference type="InterPro" id="IPR015064">
    <property type="entry name" value="Sda"/>
</dbReference>
<dbReference type="Proteomes" id="UP000016511">
    <property type="component" value="Unassembled WGS sequence"/>
</dbReference>
<dbReference type="PATRIC" id="fig|649747.3.peg.4052"/>
<gene>
    <name evidence="1" type="ORF">HMPREF0083_04482</name>
</gene>
<dbReference type="SUPFAM" id="SSF100985">
    <property type="entry name" value="Sporulation inhibitor Sda"/>
    <property type="match status" value="1"/>
</dbReference>
<dbReference type="Pfam" id="PF08970">
    <property type="entry name" value="Sda"/>
    <property type="match status" value="1"/>
</dbReference>
<name>U1WXM6_ANEAE</name>
<evidence type="ECO:0000313" key="1">
    <source>
        <dbReference type="EMBL" id="ERI07440.1"/>
    </source>
</evidence>
<accession>U1WXM6</accession>
<protein>
    <submittedName>
        <fullName evidence="1">Sporulation inhibitor sda domain protein</fullName>
    </submittedName>
</protein>
<organism evidence="1 2">
    <name type="scientific">Aneurinibacillus aneurinilyticus ATCC 12856</name>
    <dbReference type="NCBI Taxonomy" id="649747"/>
    <lineage>
        <taxon>Bacteria</taxon>
        <taxon>Bacillati</taxon>
        <taxon>Bacillota</taxon>
        <taxon>Bacilli</taxon>
        <taxon>Bacillales</taxon>
        <taxon>Paenibacillaceae</taxon>
        <taxon>Aneurinibacillus group</taxon>
        <taxon>Aneurinibacillus</taxon>
    </lineage>
</organism>
<comment type="caution">
    <text evidence="1">The sequence shown here is derived from an EMBL/GenBank/DDBJ whole genome shotgun (WGS) entry which is preliminary data.</text>
</comment>
<dbReference type="AlphaFoldDB" id="U1WXM6"/>
<sequence length="67" mass="7979">MWIIYIYFTFLIADFWKGRGPMKRNNALSLLSDEELIKIYTQAMSLELDDDFIELIKAELVRRGICF</sequence>
<proteinExistence type="predicted"/>